<evidence type="ECO:0000313" key="3">
    <source>
        <dbReference type="Proteomes" id="UP000494218"/>
    </source>
</evidence>
<keyword evidence="1" id="KW-0812">Transmembrane</keyword>
<dbReference type="AlphaFoldDB" id="A0A6P2S3U8"/>
<sequence length="74" mass="8064">MNLKYSAAFSFAVLVFCSLVSSKLDIGTGFLMIVSFAALNGWFFIYNLCRYFEAIIALRTDIDAKSSSASASST</sequence>
<accession>A0A6P2S3U8</accession>
<keyword evidence="1" id="KW-0472">Membrane</keyword>
<gene>
    <name evidence="2" type="ORF">BLA23254_06924</name>
</gene>
<evidence type="ECO:0000313" key="2">
    <source>
        <dbReference type="EMBL" id="VWC40417.1"/>
    </source>
</evidence>
<keyword evidence="1" id="KW-1133">Transmembrane helix</keyword>
<dbReference type="Proteomes" id="UP000494218">
    <property type="component" value="Unassembled WGS sequence"/>
</dbReference>
<feature type="transmembrane region" description="Helical" evidence="1">
    <location>
        <begin position="32"/>
        <end position="49"/>
    </location>
</feature>
<proteinExistence type="predicted"/>
<protein>
    <submittedName>
        <fullName evidence="2">Uncharacterized protein</fullName>
    </submittedName>
</protein>
<dbReference type="RefSeq" id="WP_039341503.1">
    <property type="nucleotide sequence ID" value="NZ_CABVPW010000048.1"/>
</dbReference>
<evidence type="ECO:0000256" key="1">
    <source>
        <dbReference type="SAM" id="Phobius"/>
    </source>
</evidence>
<reference evidence="2 3" key="1">
    <citation type="submission" date="2019-09" db="EMBL/GenBank/DDBJ databases">
        <authorList>
            <person name="Depoorter E."/>
        </authorList>
    </citation>
    <scope>NUCLEOTIDE SEQUENCE [LARGE SCALE GENOMIC DNA]</scope>
    <source>
        <strain evidence="2">LMG 23254</strain>
    </source>
</reference>
<dbReference type="EMBL" id="CABVPW010000048">
    <property type="protein sequence ID" value="VWC40417.1"/>
    <property type="molecule type" value="Genomic_DNA"/>
</dbReference>
<name>A0A6P2S3U8_BURL3</name>
<organism evidence="2 3">
    <name type="scientific">Burkholderia lata (strain ATCC 17760 / DSM 23089 / LMG 22485 / NCIMB 9086 / R18194 / 383)</name>
    <dbReference type="NCBI Taxonomy" id="482957"/>
    <lineage>
        <taxon>Bacteria</taxon>
        <taxon>Pseudomonadati</taxon>
        <taxon>Pseudomonadota</taxon>
        <taxon>Betaproteobacteria</taxon>
        <taxon>Burkholderiales</taxon>
        <taxon>Burkholderiaceae</taxon>
        <taxon>Burkholderia</taxon>
        <taxon>Burkholderia cepacia complex</taxon>
    </lineage>
</organism>